<sequence>GQDTGDGSFSIKVPGLYETIEDVLNTPIKTSGDSVITFRDIAQVKRTFEDRQSYASVNGSNSVTIEVSKRVGENIIKTIDEVKKITSETLENFPSTVQIFYSQDNSKYIKTMLSSLQNNVIAAIILVLIIILGALGVRSGLLVGISIPGSFLSGLLALSLMGFTINIVVLFALILSVGLLVDGAIVVVEYADRKLKEGLSIKEAYANASKKMALPIISSTATTLAAFLPLIFWPGLAGEFMKYLPITLICVLTSSLFMALLFVPVLGSVLNIVARILLQIIIPLIFALIIFNLISYSIKFNNISYLYIPLTILKFLIPLLSYIFIFIKIIPRVYKVTEKINNQETQINDSALILSSDSNESILKLKGFIGIYVKFINKLLNHPTKVIITAIIILISVNFSYIRYGSGVQFFPNIEPDLAKIVVYARGNLAVEEKRAYVSRVENIILDIQNRNNEFKNIYSLSGNVSAQSEASEDFIGSISLEYNDWDKRRKSKIILNEILEATKSIKGIKVESREQEGGPPTGKPINIKLTSSNKELLLIESLKLKRFIESYPDLMNIEDNLPAPGIEWEINVDRKQASKFGVNIKSIGNVIKLATNGLKLGEYRPDDSNDSIPLYLRYPNEGRTLDTIENLRISTQNGLVPISNFVNIKPNNRTGNIIRVDSKNAINIQADVKPGVFGDFKVKELEYVLGISKTPPSFRGRPMTDLPNYKLDPNVRIELIGENQDQQEAQEFLTKAFSVAIFMMLIILLLQFNSFYSGFLILFAVVMSTAGVFIGLMITGQAFSIVMTGVGVIALAGIVVNNNIILIDTFDFLKTKTNSVKDAIIKTGAQRLRPVLLTTTTTVLGLLPMVTMINVDFVTREISRGSPDTQWWVQLSTAIVFGLIFATILTLIVTPSALMLRENIRNWYIKKITS</sequence>
<evidence type="ECO:0000256" key="1">
    <source>
        <dbReference type="SAM" id="Phobius"/>
    </source>
</evidence>
<proteinExistence type="predicted"/>
<dbReference type="GO" id="GO:0042910">
    <property type="term" value="F:xenobiotic transmembrane transporter activity"/>
    <property type="evidence" value="ECO:0007669"/>
    <property type="project" value="TreeGrafter"/>
</dbReference>
<dbReference type="PANTHER" id="PTHR32063:SF0">
    <property type="entry name" value="SWARMING MOTILITY PROTEIN SWRC"/>
    <property type="match status" value="1"/>
</dbReference>
<feature type="transmembrane region" description="Helical" evidence="1">
    <location>
        <begin position="212"/>
        <end position="232"/>
    </location>
</feature>
<dbReference type="PRINTS" id="PR00702">
    <property type="entry name" value="ACRIFLAVINRP"/>
</dbReference>
<dbReference type="GO" id="GO:0005886">
    <property type="term" value="C:plasma membrane"/>
    <property type="evidence" value="ECO:0007669"/>
    <property type="project" value="TreeGrafter"/>
</dbReference>
<dbReference type="Gene3D" id="1.20.1640.10">
    <property type="entry name" value="Multidrug efflux transporter AcrB transmembrane domain"/>
    <property type="match status" value="2"/>
</dbReference>
<dbReference type="SUPFAM" id="SSF82714">
    <property type="entry name" value="Multidrug efflux transporter AcrB TolC docking domain, DN and DC subdomains"/>
    <property type="match status" value="1"/>
</dbReference>
<feature type="transmembrane region" description="Helical" evidence="1">
    <location>
        <begin position="835"/>
        <end position="856"/>
    </location>
</feature>
<dbReference type="SUPFAM" id="SSF82866">
    <property type="entry name" value="Multidrug efflux transporter AcrB transmembrane domain"/>
    <property type="match status" value="2"/>
</dbReference>
<feature type="transmembrane region" description="Helical" evidence="1">
    <location>
        <begin position="733"/>
        <end position="753"/>
    </location>
</feature>
<feature type="transmembrane region" description="Helical" evidence="1">
    <location>
        <begin position="304"/>
        <end position="327"/>
    </location>
</feature>
<name>A0A381VJT7_9ZZZZ</name>
<keyword evidence="1" id="KW-0812">Transmembrane</keyword>
<feature type="transmembrane region" description="Helical" evidence="1">
    <location>
        <begin position="876"/>
        <end position="901"/>
    </location>
</feature>
<dbReference type="AlphaFoldDB" id="A0A381VJT7"/>
<feature type="transmembrane region" description="Helical" evidence="1">
    <location>
        <begin position="120"/>
        <end position="147"/>
    </location>
</feature>
<accession>A0A381VJT7</accession>
<dbReference type="Pfam" id="PF00873">
    <property type="entry name" value="ACR_tran"/>
    <property type="match status" value="2"/>
</dbReference>
<feature type="transmembrane region" description="Helical" evidence="1">
    <location>
        <begin position="167"/>
        <end position="191"/>
    </location>
</feature>
<feature type="transmembrane region" description="Helical" evidence="1">
    <location>
        <begin position="786"/>
        <end position="814"/>
    </location>
</feature>
<dbReference type="InterPro" id="IPR001036">
    <property type="entry name" value="Acrflvin-R"/>
</dbReference>
<keyword evidence="1" id="KW-1133">Transmembrane helix</keyword>
<dbReference type="PANTHER" id="PTHR32063">
    <property type="match status" value="1"/>
</dbReference>
<feature type="transmembrane region" description="Helical" evidence="1">
    <location>
        <begin position="760"/>
        <end position="780"/>
    </location>
</feature>
<evidence type="ECO:0008006" key="3">
    <source>
        <dbReference type="Google" id="ProtNLM"/>
    </source>
</evidence>
<dbReference type="Gene3D" id="3.30.2090.10">
    <property type="entry name" value="Multidrug efflux transporter AcrB TolC docking domain, DN and DC subdomains"/>
    <property type="match status" value="1"/>
</dbReference>
<dbReference type="InterPro" id="IPR027463">
    <property type="entry name" value="AcrB_DN_DC_subdom"/>
</dbReference>
<feature type="transmembrane region" description="Helical" evidence="1">
    <location>
        <begin position="276"/>
        <end position="298"/>
    </location>
</feature>
<evidence type="ECO:0000313" key="2">
    <source>
        <dbReference type="EMBL" id="SVA40599.1"/>
    </source>
</evidence>
<feature type="transmembrane region" description="Helical" evidence="1">
    <location>
        <begin position="386"/>
        <end position="404"/>
    </location>
</feature>
<keyword evidence="1" id="KW-0472">Membrane</keyword>
<reference evidence="2" key="1">
    <citation type="submission" date="2018-05" db="EMBL/GenBank/DDBJ databases">
        <authorList>
            <person name="Lanie J.A."/>
            <person name="Ng W.-L."/>
            <person name="Kazmierczak K.M."/>
            <person name="Andrzejewski T.M."/>
            <person name="Davidsen T.M."/>
            <person name="Wayne K.J."/>
            <person name="Tettelin H."/>
            <person name="Glass J.I."/>
            <person name="Rusch D."/>
            <person name="Podicherti R."/>
            <person name="Tsui H.-C.T."/>
            <person name="Winkler M.E."/>
        </authorList>
    </citation>
    <scope>NUCLEOTIDE SEQUENCE</scope>
</reference>
<organism evidence="2">
    <name type="scientific">marine metagenome</name>
    <dbReference type="NCBI Taxonomy" id="408172"/>
    <lineage>
        <taxon>unclassified sequences</taxon>
        <taxon>metagenomes</taxon>
        <taxon>ecological metagenomes</taxon>
    </lineage>
</organism>
<dbReference type="EMBL" id="UINC01009037">
    <property type="protein sequence ID" value="SVA40599.1"/>
    <property type="molecule type" value="Genomic_DNA"/>
</dbReference>
<feature type="transmembrane region" description="Helical" evidence="1">
    <location>
        <begin position="244"/>
        <end position="269"/>
    </location>
</feature>
<gene>
    <name evidence="2" type="ORF">METZ01_LOCUS93453</name>
</gene>
<feature type="non-terminal residue" evidence="2">
    <location>
        <position position="1"/>
    </location>
</feature>
<protein>
    <recommendedName>
        <fullName evidence="3">SSD domain-containing protein</fullName>
    </recommendedName>
</protein>